<dbReference type="InterPro" id="IPR034154">
    <property type="entry name" value="TOPRIM_DnaG/twinkle"/>
</dbReference>
<dbReference type="CDD" id="cd01029">
    <property type="entry name" value="TOPRIM_primases"/>
    <property type="match status" value="1"/>
</dbReference>
<sequence>MSSFSMDYEHKKHQPCQSCGSSDGAYPYEDGIYCHVCKTKTFNDDGDTQVTEQKQLPPLRGKIMALPSRGLNKATAEKYRALTSDDKVSLIYTTEGKVTSFKERGLSEKTFKFNGPAQTDLFGQSAFSKGGKSVTITEGEFDAMAAYQMLYMSEPCVSVINGSSGAVKDCKRNYEWLDSFEKINIAFDNDKAGQDAAIAVAELFDPRKVRLVTMTLNDPNDYIKQARERDFIDAHKKAAPFTPDGILAGSSLYDVVSTPPAYDCVPYPFSGLNSMTKGLRTGELITFVAGTGVGKTQVMREILYSLIRQDKGNVGTLFLEEPVRDTGLGMMSVHAEKPLHLTDTIYTKEEFDNAYENTLGTGRVFLYDSFGSNSVERIVSMVRYLARSCDCKYIILDHISIVVSDHAKDERKALDEIATKLKTLTVELDICLLMVSHLNRDKNRKPPEEGGTINLQDIRGTAGIGQLSNIIIALERNTQAEDELERNTTRVRVIKNRFTGETGVADSLTYSRHTGRLKSYEG</sequence>
<dbReference type="PANTHER" id="PTHR12873:SF0">
    <property type="entry name" value="TWINKLE MTDNA HELICASE"/>
    <property type="match status" value="1"/>
</dbReference>
<feature type="binding site" evidence="1">
    <location>
        <position position="34"/>
    </location>
    <ligand>
        <name>Zn(2+)</name>
        <dbReference type="ChEBI" id="CHEBI:29105"/>
    </ligand>
</feature>
<accession>A0A411MQL1</accession>
<comment type="domain">
    <text evidence="1">The N-terminus zinc finger domain is essential for delivering the primed DNA template to the DNA polymerase. The central core domain contains the primase activity. The C-terminus region is responsible for the helicase activity and binds 1 Mg(2+)-dTTP.</text>
</comment>
<protein>
    <recommendedName>
        <fullName evidence="1">DNA helicase/primase</fullName>
        <ecNumber evidence="1">2.7.7.-</ecNumber>
        <ecNumber evidence="1">3.6.4.12</ecNumber>
    </recommendedName>
</protein>
<dbReference type="EC" id="2.7.7.-" evidence="1"/>
<comment type="caution">
    <text evidence="1">Lacks conserved residue(s) required for the propagation of feature annotation.</text>
</comment>
<evidence type="ECO:0000259" key="2">
    <source>
        <dbReference type="PROSITE" id="PS51199"/>
    </source>
</evidence>
<dbReference type="SUPFAM" id="SSF57783">
    <property type="entry name" value="Zinc beta-ribbon"/>
    <property type="match status" value="1"/>
</dbReference>
<keyword evidence="1" id="KW-0067">ATP-binding</keyword>
<feature type="binding site" evidence="1">
    <location>
        <position position="218"/>
    </location>
    <ligand>
        <name>Mg(2+)</name>
        <dbReference type="ChEBI" id="CHEBI:18420"/>
        <label>2</label>
    </ligand>
</feature>
<dbReference type="GO" id="GO:0008270">
    <property type="term" value="F:zinc ion binding"/>
    <property type="evidence" value="ECO:0007669"/>
    <property type="project" value="UniProtKB-UniRule"/>
</dbReference>
<dbReference type="EMBL" id="MF431617">
    <property type="protein sequence ID" value="QBF29174.1"/>
    <property type="molecule type" value="Genomic_DNA"/>
</dbReference>
<keyword evidence="1" id="KW-0511">Multifunctional enzyme</keyword>
<dbReference type="Proteomes" id="UP000272959">
    <property type="component" value="Segment"/>
</dbReference>
<evidence type="ECO:0000313" key="3">
    <source>
        <dbReference type="EMBL" id="QBF29174.1"/>
    </source>
</evidence>
<dbReference type="GO" id="GO:0006269">
    <property type="term" value="P:DNA replication, synthesis of primer"/>
    <property type="evidence" value="ECO:0007669"/>
    <property type="project" value="UniProtKB-KW"/>
</dbReference>
<keyword evidence="4" id="KW-1185">Reference proteome</keyword>
<dbReference type="Gene3D" id="3.40.1360.10">
    <property type="match status" value="1"/>
</dbReference>
<organism evidence="3 4">
    <name type="scientific">Lentibacter phage vB_LenP_ICBM1</name>
    <dbReference type="NCBI Taxonomy" id="2847822"/>
    <lineage>
        <taxon>Viruses</taxon>
        <taxon>Duplodnaviria</taxon>
        <taxon>Heunggongvirae</taxon>
        <taxon>Uroviricota</taxon>
        <taxon>Caudoviricetes</taxon>
        <taxon>Zobellviridae</taxon>
        <taxon>Cobavirinae</taxon>
        <taxon>Siovirus</taxon>
        <taxon>Siovirus germanense</taxon>
    </lineage>
</organism>
<comment type="cofactor">
    <cofactor evidence="1">
        <name>Mg(2+)</name>
        <dbReference type="ChEBI" id="CHEBI:18420"/>
    </cofactor>
    <text evidence="1">Binds 2 Mg(2+), one of which is catalytic.</text>
</comment>
<keyword evidence="1" id="KW-0862">Zinc</keyword>
<evidence type="ECO:0000256" key="1">
    <source>
        <dbReference type="HAMAP-Rule" id="MF_04154"/>
    </source>
</evidence>
<feature type="binding site" evidence="1">
    <location>
        <position position="19"/>
    </location>
    <ligand>
        <name>Zn(2+)</name>
        <dbReference type="ChEBI" id="CHEBI:29105"/>
    </ligand>
</feature>
<feature type="site" description="dTTP/dATP binding" evidence="1">
    <location>
        <position position="510"/>
    </location>
</feature>
<feature type="domain" description="SF4 helicase" evidence="2">
    <location>
        <begin position="258"/>
        <end position="522"/>
    </location>
</feature>
<dbReference type="Gene3D" id="2.20.25.10">
    <property type="match status" value="1"/>
</dbReference>
<dbReference type="Gene3D" id="3.40.50.300">
    <property type="entry name" value="P-loop containing nucleotide triphosphate hydrolases"/>
    <property type="match status" value="1"/>
</dbReference>
<keyword evidence="1" id="KW-0547">Nucleotide-binding</keyword>
<feature type="site" description="dTTP/dATP binding" evidence="1">
    <location>
        <position position="437"/>
    </location>
</feature>
<gene>
    <name evidence="3" type="ORF">vBLenPICBM1__18</name>
</gene>
<feature type="site" description="dTTP/dATP binding" evidence="1">
    <location>
        <position position="497"/>
    </location>
</feature>
<keyword evidence="1" id="KW-0378">Hydrolase</keyword>
<proteinExistence type="inferred from homology"/>
<dbReference type="InterPro" id="IPR027032">
    <property type="entry name" value="Twinkle-like"/>
</dbReference>
<comment type="function">
    <text evidence="1">ATP-dependent DNA helicase and primase essential for viral DNA replication and recombination. The helicase moves 5' -&gt; 3' on the lagging strand template, unwinding the DNA duplex ahead of the leading strand polymerase at the replication fork and generating ssDNA for both leading and lagging strand synthesis. ATP or dTTP hydrolysis propels each helicase domain to translocate sequentially along DNA. Mediates strand transfer when a joint molecule is available and participates in recombinational DNA repair through its role in strand exchange. Primase activity synthesizes short RNA primers at the sequence 5'-GTC-3' on the lagging strand that the polymerase elongates using dNTPs and providing the primase is still present.</text>
</comment>
<keyword evidence="1" id="KW-0235">DNA replication</keyword>
<feature type="site" description="dTTP/dATP binding" evidence="1">
    <location>
        <position position="476"/>
    </location>
</feature>
<dbReference type="GO" id="GO:0003899">
    <property type="term" value="F:DNA-directed RNA polymerase activity"/>
    <property type="evidence" value="ECO:0007669"/>
    <property type="project" value="UniProtKB-UniRule"/>
</dbReference>
<evidence type="ECO:0000313" key="4">
    <source>
        <dbReference type="Proteomes" id="UP000272959"/>
    </source>
</evidence>
<dbReference type="Pfam" id="PF13155">
    <property type="entry name" value="Toprim_2"/>
    <property type="match status" value="1"/>
</dbReference>
<keyword evidence="1" id="KW-0863">Zinc-finger</keyword>
<comment type="subunit">
    <text evidence="1">Homohexamer. Assembles as a hexamer onto linear or circular ssDNA in the presence of ATP or dTTP. Interacts (via C-terminus) with the viral DNA polymerase that is bound to DNA; this interaction is essential to initiate leading-strand DNA synthesis. The priming complex consists of 2 DNA polymerases and 1 helicase-primase hexamer that assemble on the DNA template. Interacts with the single-stranded DNA-binding protein. Part of the replicase complex that includes the DNA polymerase, the primase/helicase and the single-stranded DNA binding protein.</text>
</comment>
<dbReference type="GO" id="GO:0039693">
    <property type="term" value="P:viral DNA genome replication"/>
    <property type="evidence" value="ECO:0007669"/>
    <property type="project" value="UniProtKB-UniRule"/>
</dbReference>
<keyword evidence="1" id="KW-0548">Nucleotidyltransferase</keyword>
<dbReference type="EC" id="3.6.4.12" evidence="1"/>
<feature type="binding site" evidence="1">
    <location>
        <position position="37"/>
    </location>
    <ligand>
        <name>Zn(2+)</name>
        <dbReference type="ChEBI" id="CHEBI:29105"/>
    </ligand>
</feature>
<keyword evidence="1" id="KW-1194">Viral DNA replication</keyword>
<dbReference type="InterPro" id="IPR046394">
    <property type="entry name" value="Helic_Prim_T7"/>
</dbReference>
<dbReference type="GO" id="GO:0016787">
    <property type="term" value="F:hydrolase activity"/>
    <property type="evidence" value="ECO:0007669"/>
    <property type="project" value="UniProtKB-KW"/>
</dbReference>
<feature type="binding site" evidence="1">
    <location>
        <begin position="289"/>
        <end position="296"/>
    </location>
    <ligand>
        <name>ATP</name>
        <dbReference type="ChEBI" id="CHEBI:30616"/>
    </ligand>
</feature>
<dbReference type="SMART" id="SM00493">
    <property type="entry name" value="TOPRIM"/>
    <property type="match status" value="1"/>
</dbReference>
<keyword evidence="1" id="KW-0808">Transferase</keyword>
<dbReference type="InterPro" id="IPR006171">
    <property type="entry name" value="TOPRIM_dom"/>
</dbReference>
<comment type="catalytic activity">
    <reaction evidence="1">
        <text>ATP + H2O = ADP + phosphate + H(+)</text>
        <dbReference type="Rhea" id="RHEA:13065"/>
        <dbReference type="ChEBI" id="CHEBI:15377"/>
        <dbReference type="ChEBI" id="CHEBI:15378"/>
        <dbReference type="ChEBI" id="CHEBI:30616"/>
        <dbReference type="ChEBI" id="CHEBI:43474"/>
        <dbReference type="ChEBI" id="CHEBI:456216"/>
        <dbReference type="EC" id="3.6.4.12"/>
    </reaction>
</comment>
<name>A0A411MQL1_9CAUD</name>
<feature type="binding site" evidence="1">
    <location>
        <position position="188"/>
    </location>
    <ligand>
        <name>Mg(2+)</name>
        <dbReference type="ChEBI" id="CHEBI:18420"/>
        <label>1</label>
        <note>catalytic</note>
    </ligand>
</feature>
<comment type="similarity">
    <text evidence="1">Belongs to the Teseptimavirus DNA helicase/primase family.</text>
</comment>
<dbReference type="PROSITE" id="PS51199">
    <property type="entry name" value="SF4_HELICASE"/>
    <property type="match status" value="1"/>
</dbReference>
<feature type="binding site" evidence="1">
    <location>
        <position position="138"/>
    </location>
    <ligand>
        <name>Mg(2+)</name>
        <dbReference type="ChEBI" id="CHEBI:18420"/>
        <label>1</label>
        <note>catalytic</note>
    </ligand>
</feature>
<dbReference type="PANTHER" id="PTHR12873">
    <property type="entry name" value="T7-LIKE MITOCHONDRIAL DNA HELICASE"/>
    <property type="match status" value="1"/>
</dbReference>
<dbReference type="InterPro" id="IPR027417">
    <property type="entry name" value="P-loop_NTPase"/>
</dbReference>
<keyword evidence="1" id="KW-0347">Helicase</keyword>
<keyword evidence="1" id="KW-0460">Magnesium</keyword>
<dbReference type="InterPro" id="IPR007694">
    <property type="entry name" value="DNA_helicase_DnaB-like_C"/>
</dbReference>
<keyword evidence="1" id="KW-0479">Metal-binding</keyword>
<dbReference type="HAMAP" id="MF_04154">
    <property type="entry name" value="Helic_Prim_T7"/>
    <property type="match status" value="1"/>
</dbReference>
<dbReference type="Pfam" id="PF03796">
    <property type="entry name" value="DnaB_C"/>
    <property type="match status" value="1"/>
</dbReference>
<dbReference type="GO" id="GO:0003697">
    <property type="term" value="F:single-stranded DNA binding"/>
    <property type="evidence" value="ECO:0007669"/>
    <property type="project" value="InterPro"/>
</dbReference>
<dbReference type="SUPFAM" id="SSF56731">
    <property type="entry name" value="DNA primase core"/>
    <property type="match status" value="1"/>
</dbReference>
<reference evidence="3 4" key="1">
    <citation type="journal article" date="2019" name="ISME J.">
        <title>Cobaviruses - a new globally distributed phage group infecting Rhodobacteraceae in marine ecosystems.</title>
        <authorList>
            <person name="Bischoff V."/>
            <person name="Bunk B."/>
            <person name="Meier-Kolthoff J.P."/>
            <person name="Sproer C."/>
            <person name="Poehlein A."/>
            <person name="Dogs M."/>
            <person name="Nguyen M."/>
            <person name="Petersen J."/>
            <person name="Daniel R."/>
            <person name="Overmann J."/>
            <person name="Goker M."/>
            <person name="Simon M."/>
            <person name="Brinkhoff T."/>
            <person name="Moraru C."/>
        </authorList>
    </citation>
    <scope>NUCLEOTIDE SEQUENCE [LARGE SCALE GENOMIC DNA]</scope>
</reference>
<dbReference type="SUPFAM" id="SSF52540">
    <property type="entry name" value="P-loop containing nucleoside triphosphate hydrolases"/>
    <property type="match status" value="1"/>
</dbReference>
<dbReference type="GO" id="GO:0043139">
    <property type="term" value="F:5'-3' DNA helicase activity"/>
    <property type="evidence" value="ECO:0007669"/>
    <property type="project" value="InterPro"/>
</dbReference>
<dbReference type="CDD" id="cd19483">
    <property type="entry name" value="RecA-like_Gp4D_helicase"/>
    <property type="match status" value="1"/>
</dbReference>
<feature type="binding site" evidence="1">
    <location>
        <position position="16"/>
    </location>
    <ligand>
        <name>Zn(2+)</name>
        <dbReference type="ChEBI" id="CHEBI:29105"/>
    </ligand>
</feature>
<keyword evidence="1" id="KW-0639">Primosome</keyword>
<dbReference type="GO" id="GO:0005524">
    <property type="term" value="F:ATP binding"/>
    <property type="evidence" value="ECO:0007669"/>
    <property type="project" value="UniProtKB-UniRule"/>
</dbReference>